<dbReference type="Pfam" id="PF08288">
    <property type="entry name" value="PIGA"/>
    <property type="match status" value="1"/>
</dbReference>
<dbReference type="Pfam" id="PF00534">
    <property type="entry name" value="Glycos_transf_1"/>
    <property type="match status" value="1"/>
</dbReference>
<evidence type="ECO:0000256" key="7">
    <source>
        <dbReference type="SAM" id="Phobius"/>
    </source>
</evidence>
<feature type="transmembrane region" description="Helical" evidence="7">
    <location>
        <begin position="54"/>
        <end position="77"/>
    </location>
</feature>
<dbReference type="UniPathway" id="UPA00196"/>
<evidence type="ECO:0000256" key="5">
    <source>
        <dbReference type="ARBA" id="ARBA00022679"/>
    </source>
</evidence>
<evidence type="ECO:0000256" key="6">
    <source>
        <dbReference type="ARBA" id="ARBA00032160"/>
    </source>
</evidence>
<gene>
    <name evidence="10" type="ORF">B4U79_07168</name>
</gene>
<feature type="domain" description="Glycosyl transferase family 1" evidence="8">
    <location>
        <begin position="183"/>
        <end position="332"/>
    </location>
</feature>
<dbReference type="EMBL" id="NCKU01000905">
    <property type="protein sequence ID" value="RWS13709.1"/>
    <property type="molecule type" value="Genomic_DNA"/>
</dbReference>
<evidence type="ECO:0000256" key="1">
    <source>
        <dbReference type="ARBA" id="ARBA00004687"/>
    </source>
</evidence>
<dbReference type="GO" id="GO:0000506">
    <property type="term" value="C:glycosylphosphatidylinositol-N-acetylglucosaminyltransferase (GPI-GnT) complex"/>
    <property type="evidence" value="ECO:0007669"/>
    <property type="project" value="InterPro"/>
</dbReference>
<proteinExistence type="predicted"/>
<feature type="domain" description="PIGA GPI anchor biosynthesis" evidence="9">
    <location>
        <begin position="36"/>
        <end position="125"/>
    </location>
</feature>
<dbReference type="FunFam" id="3.40.50.2000:FF:000026">
    <property type="entry name" value="Phosphatidylinositol N-acetylglucosaminyltransferase subunit A"/>
    <property type="match status" value="1"/>
</dbReference>
<dbReference type="InterPro" id="IPR001296">
    <property type="entry name" value="Glyco_trans_1"/>
</dbReference>
<dbReference type="SUPFAM" id="SSF53756">
    <property type="entry name" value="UDP-Glycosyltransferase/glycogen phosphorylase"/>
    <property type="match status" value="1"/>
</dbReference>
<dbReference type="InterPro" id="IPR039507">
    <property type="entry name" value="PIG-A/GPI3"/>
</dbReference>
<evidence type="ECO:0000256" key="2">
    <source>
        <dbReference type="ARBA" id="ARBA00012420"/>
    </source>
</evidence>
<name>A0A443REJ9_9ACAR</name>
<dbReference type="STRING" id="1965070.A0A443REJ9"/>
<sequence length="457" mass="51156">MASDFFYPNTGGVENHIYQLSHCLITAGHKVIVITHAYDDRNGVRVLSNGVKVYYLPLLVVYNGCTLPTLFASFSIIRNILIRERIDIVHTHSAFSALAIETLIHANVIGIKTVFTDHSLFGFADLSAIITNKLLQISLLASNRVICVSHTGKENTALRAGVAPDKIFVISNAVNSDIFTPDPSQRDESKITVIVISRLVYRKGMDLLAALIPILCSKYSNLRFIISGDGPKRIALEEVVEQNQLQERVTFLGAVKHEEVRDVLVKGDIFLNCSLTEAFCMAIVEAASCGLQVVSTNVGGIPEVLPKELIWLTEPTVEALEDGFDAALEDRKCGKVVSPFEAHNWIKQYYQWNDIAKRTVAVYDDIKKDPKCSVRQHVRKIFKIGIVFGFVVLVLYVIEMMLNLFFSWYQPSKNIDIAPDIPAVANRHLEKRNGYSKIVDLNESHRLLRKRICNSSL</sequence>
<evidence type="ECO:0000259" key="8">
    <source>
        <dbReference type="Pfam" id="PF00534"/>
    </source>
</evidence>
<feature type="transmembrane region" description="Helical" evidence="7">
    <location>
        <begin position="384"/>
        <end position="409"/>
    </location>
</feature>
<evidence type="ECO:0000256" key="4">
    <source>
        <dbReference type="ARBA" id="ARBA00022676"/>
    </source>
</evidence>
<reference evidence="10 11" key="1">
    <citation type="journal article" date="2018" name="Gigascience">
        <title>Genomes of trombidid mites reveal novel predicted allergens and laterally-transferred genes associated with secondary metabolism.</title>
        <authorList>
            <person name="Dong X."/>
            <person name="Chaisiri K."/>
            <person name="Xia D."/>
            <person name="Armstrong S.D."/>
            <person name="Fang Y."/>
            <person name="Donnelly M.J."/>
            <person name="Kadowaki T."/>
            <person name="McGarry J.W."/>
            <person name="Darby A.C."/>
            <person name="Makepeace B.L."/>
        </authorList>
    </citation>
    <scope>NUCLEOTIDE SEQUENCE [LARGE SCALE GENOMIC DNA]</scope>
    <source>
        <strain evidence="10">UoL-WK</strain>
    </source>
</reference>
<dbReference type="Proteomes" id="UP000285301">
    <property type="component" value="Unassembled WGS sequence"/>
</dbReference>
<dbReference type="AlphaFoldDB" id="A0A443REJ9"/>
<keyword evidence="11" id="KW-1185">Reference proteome</keyword>
<protein>
    <recommendedName>
        <fullName evidence="2">phosphatidylinositol N-acetylglucosaminyltransferase</fullName>
        <ecNumber evidence="2">2.4.1.198</ecNumber>
    </recommendedName>
    <alternativeName>
        <fullName evidence="6">GlcNAc-PI synthesis protein</fullName>
    </alternativeName>
</protein>
<dbReference type="PANTHER" id="PTHR45871:SF1">
    <property type="entry name" value="PHOSPHATIDYLINOSITOL N-ACETYLGLUCOSAMINYLTRANSFERASE SUBUNIT A"/>
    <property type="match status" value="1"/>
</dbReference>
<dbReference type="CDD" id="cd03796">
    <property type="entry name" value="GT4_PIG-A-like"/>
    <property type="match status" value="1"/>
</dbReference>
<keyword evidence="7" id="KW-0472">Membrane</keyword>
<dbReference type="PANTHER" id="PTHR45871">
    <property type="entry name" value="N-ACETYLGLUCOSAMINYL-PHOSPHATIDYLINOSITOL BIOSYNTHETIC PROTEIN"/>
    <property type="match status" value="1"/>
</dbReference>
<keyword evidence="3" id="KW-0337">GPI-anchor biosynthesis</keyword>
<keyword evidence="4 10" id="KW-0328">Glycosyltransferase</keyword>
<evidence type="ECO:0000259" key="9">
    <source>
        <dbReference type="Pfam" id="PF08288"/>
    </source>
</evidence>
<evidence type="ECO:0000256" key="3">
    <source>
        <dbReference type="ARBA" id="ARBA00022502"/>
    </source>
</evidence>
<keyword evidence="7" id="KW-1133">Transmembrane helix</keyword>
<evidence type="ECO:0000313" key="10">
    <source>
        <dbReference type="EMBL" id="RWS13709.1"/>
    </source>
</evidence>
<dbReference type="GO" id="GO:0006506">
    <property type="term" value="P:GPI anchor biosynthetic process"/>
    <property type="evidence" value="ECO:0007669"/>
    <property type="project" value="UniProtKB-UniPathway"/>
</dbReference>
<dbReference type="InterPro" id="IPR013234">
    <property type="entry name" value="PIGA_GPI_anchor_biosynthesis"/>
</dbReference>
<dbReference type="Gene3D" id="3.40.50.2000">
    <property type="entry name" value="Glycogen Phosphorylase B"/>
    <property type="match status" value="2"/>
</dbReference>
<accession>A0A443REJ9</accession>
<keyword evidence="5 10" id="KW-0808">Transferase</keyword>
<comment type="caution">
    <text evidence="10">The sequence shown here is derived from an EMBL/GenBank/DDBJ whole genome shotgun (WGS) entry which is preliminary data.</text>
</comment>
<dbReference type="OrthoDB" id="734129at2759"/>
<keyword evidence="7" id="KW-0812">Transmembrane</keyword>
<comment type="pathway">
    <text evidence="1">Glycolipid biosynthesis; glycosylphosphatidylinositol-anchor biosynthesis.</text>
</comment>
<dbReference type="EC" id="2.4.1.198" evidence="2"/>
<dbReference type="GO" id="GO:0017176">
    <property type="term" value="F:phosphatidylinositol N-acetylglucosaminyltransferase activity"/>
    <property type="evidence" value="ECO:0007669"/>
    <property type="project" value="UniProtKB-EC"/>
</dbReference>
<evidence type="ECO:0000313" key="11">
    <source>
        <dbReference type="Proteomes" id="UP000285301"/>
    </source>
</evidence>
<organism evidence="10 11">
    <name type="scientific">Dinothrombium tinctorium</name>
    <dbReference type="NCBI Taxonomy" id="1965070"/>
    <lineage>
        <taxon>Eukaryota</taxon>
        <taxon>Metazoa</taxon>
        <taxon>Ecdysozoa</taxon>
        <taxon>Arthropoda</taxon>
        <taxon>Chelicerata</taxon>
        <taxon>Arachnida</taxon>
        <taxon>Acari</taxon>
        <taxon>Acariformes</taxon>
        <taxon>Trombidiformes</taxon>
        <taxon>Prostigmata</taxon>
        <taxon>Anystina</taxon>
        <taxon>Parasitengona</taxon>
        <taxon>Trombidioidea</taxon>
        <taxon>Trombidiidae</taxon>
        <taxon>Dinothrombium</taxon>
    </lineage>
</organism>